<accession>A0A6C0DY09</accession>
<protein>
    <submittedName>
        <fullName evidence="1">Uncharacterized protein</fullName>
    </submittedName>
</protein>
<reference evidence="1" key="1">
    <citation type="journal article" date="2020" name="Nature">
        <title>Giant virus diversity and host interactions through global metagenomics.</title>
        <authorList>
            <person name="Schulz F."/>
            <person name="Roux S."/>
            <person name="Paez-Espino D."/>
            <person name="Jungbluth S."/>
            <person name="Walsh D.A."/>
            <person name="Denef V.J."/>
            <person name="McMahon K.D."/>
            <person name="Konstantinidis K.T."/>
            <person name="Eloe-Fadrosh E.A."/>
            <person name="Kyrpides N.C."/>
            <person name="Woyke T."/>
        </authorList>
    </citation>
    <scope>NUCLEOTIDE SEQUENCE</scope>
    <source>
        <strain evidence="1">GVMAG-M-3300023174-92</strain>
    </source>
</reference>
<organism evidence="1">
    <name type="scientific">viral metagenome</name>
    <dbReference type="NCBI Taxonomy" id="1070528"/>
    <lineage>
        <taxon>unclassified sequences</taxon>
        <taxon>metagenomes</taxon>
        <taxon>organismal metagenomes</taxon>
    </lineage>
</organism>
<evidence type="ECO:0000313" key="1">
    <source>
        <dbReference type="EMBL" id="QHT21210.1"/>
    </source>
</evidence>
<sequence length="167" mass="19393">MDYVGQFINPIANMSLPKVSIPSLGMSMGRKGEATPSKLRTLYTEVENLKYGKDNRNYIGNPDYQAVNIDENISSYFSNIRRILPTIRTHLNSLNSIVNEINNNRINATTADRFAVRNIDHELRAYLFRIIKRLNWDDAKEHITPTNINYLEKYLNVNGWIRNTQMQ</sequence>
<dbReference type="EMBL" id="MN739688">
    <property type="protein sequence ID" value="QHT21210.1"/>
    <property type="molecule type" value="Genomic_DNA"/>
</dbReference>
<dbReference type="AlphaFoldDB" id="A0A6C0DY09"/>
<name>A0A6C0DY09_9ZZZZ</name>
<proteinExistence type="predicted"/>